<name>A0A015L2B9_RHIIW</name>
<proteinExistence type="predicted"/>
<dbReference type="Gene3D" id="1.10.10.10">
    <property type="entry name" value="Winged helix-like DNA-binding domain superfamily/Winged helix DNA-binding domain"/>
    <property type="match status" value="1"/>
</dbReference>
<reference evidence="2 3" key="1">
    <citation type="submission" date="2014-02" db="EMBL/GenBank/DDBJ databases">
        <title>Single nucleus genome sequencing reveals high similarity among nuclei of an endomycorrhizal fungus.</title>
        <authorList>
            <person name="Lin K."/>
            <person name="Geurts R."/>
            <person name="Zhang Z."/>
            <person name="Limpens E."/>
            <person name="Saunders D.G."/>
            <person name="Mu D."/>
            <person name="Pang E."/>
            <person name="Cao H."/>
            <person name="Cha H."/>
            <person name="Lin T."/>
            <person name="Zhou Q."/>
            <person name="Shang Y."/>
            <person name="Li Y."/>
            <person name="Ivanov S."/>
            <person name="Sharma T."/>
            <person name="Velzen R.V."/>
            <person name="Ruijter N.D."/>
            <person name="Aanen D.K."/>
            <person name="Win J."/>
            <person name="Kamoun S."/>
            <person name="Bisseling T."/>
            <person name="Huang S."/>
        </authorList>
    </citation>
    <scope>NUCLEOTIDE SEQUENCE [LARGE SCALE GENOMIC DNA]</scope>
    <source>
        <strain evidence="3">DAOM197198w</strain>
    </source>
</reference>
<organism evidence="2 3">
    <name type="scientific">Rhizophagus irregularis (strain DAOM 197198w)</name>
    <name type="common">Glomus intraradices</name>
    <dbReference type="NCBI Taxonomy" id="1432141"/>
    <lineage>
        <taxon>Eukaryota</taxon>
        <taxon>Fungi</taxon>
        <taxon>Fungi incertae sedis</taxon>
        <taxon>Mucoromycota</taxon>
        <taxon>Glomeromycotina</taxon>
        <taxon>Glomeromycetes</taxon>
        <taxon>Glomerales</taxon>
        <taxon>Glomeraceae</taxon>
        <taxon>Rhizophagus</taxon>
    </lineage>
</organism>
<keyword evidence="3" id="KW-1185">Reference proteome</keyword>
<protein>
    <recommendedName>
        <fullName evidence="1">ATP-dependent DNA helicase RecQ zinc-binding domain-containing protein</fullName>
    </recommendedName>
</protein>
<sequence>MGVYSGGKNSNSISSEEELEASNRIKYLSDTKHKIREVLFYCSTVYQCRKQAISNYFAWPGDPVPQECTLCDNCIRRVTDNPVYIDVQSDVLKMLEIINVTTKMHQQITRNNIVDVFRRSQAKEVKSQFVEKDIILNRSSTGQTCTCSVFIFGLAEDALVKANIENWNYLIKTTTPTAPRKFFELGRRYALTRDRRI</sequence>
<dbReference type="EMBL" id="JEMT01013507">
    <property type="protein sequence ID" value="EXX73894.1"/>
    <property type="molecule type" value="Genomic_DNA"/>
</dbReference>
<evidence type="ECO:0000313" key="3">
    <source>
        <dbReference type="Proteomes" id="UP000022910"/>
    </source>
</evidence>
<feature type="domain" description="ATP-dependent DNA helicase RecQ zinc-binding" evidence="1">
    <location>
        <begin position="30"/>
        <end position="74"/>
    </location>
</feature>
<comment type="caution">
    <text evidence="2">The sequence shown here is derived from an EMBL/GenBank/DDBJ whole genome shotgun (WGS) entry which is preliminary data.</text>
</comment>
<dbReference type="STRING" id="1432141.A0A015L2B9"/>
<gene>
    <name evidence="2" type="ORF">RirG_056170</name>
</gene>
<dbReference type="AlphaFoldDB" id="A0A015L2B9"/>
<accession>A0A015L2B9</accession>
<dbReference type="InterPro" id="IPR036388">
    <property type="entry name" value="WH-like_DNA-bd_sf"/>
</dbReference>
<evidence type="ECO:0000259" key="1">
    <source>
        <dbReference type="Pfam" id="PF16124"/>
    </source>
</evidence>
<dbReference type="Proteomes" id="UP000022910">
    <property type="component" value="Unassembled WGS sequence"/>
</dbReference>
<dbReference type="InterPro" id="IPR032284">
    <property type="entry name" value="RecQ_Zn-bd"/>
</dbReference>
<dbReference type="Pfam" id="PF16124">
    <property type="entry name" value="RecQ_Zn_bind"/>
    <property type="match status" value="1"/>
</dbReference>
<dbReference type="HOGENOM" id="CLU_1384822_0_0_1"/>
<dbReference type="OrthoDB" id="10261556at2759"/>
<evidence type="ECO:0000313" key="2">
    <source>
        <dbReference type="EMBL" id="EXX73894.1"/>
    </source>
</evidence>